<evidence type="ECO:0000256" key="5">
    <source>
        <dbReference type="ARBA" id="ARBA00022801"/>
    </source>
</evidence>
<feature type="domain" description="Reverse transcriptase RNase H-like" evidence="7">
    <location>
        <begin position="447"/>
        <end position="548"/>
    </location>
</feature>
<accession>A0ABM4V3J7</accession>
<evidence type="ECO:0000256" key="1">
    <source>
        <dbReference type="ARBA" id="ARBA00022679"/>
    </source>
</evidence>
<dbReference type="PANTHER" id="PTHR34072:SF57">
    <property type="entry name" value="RNA-DIRECTED DNA POLYMERASE"/>
    <property type="match status" value="1"/>
</dbReference>
<evidence type="ECO:0000256" key="4">
    <source>
        <dbReference type="ARBA" id="ARBA00022759"/>
    </source>
</evidence>
<dbReference type="InterPro" id="IPR041373">
    <property type="entry name" value="RT_RNaseH"/>
</dbReference>
<keyword evidence="6" id="KW-0695">RNA-directed DNA polymerase</keyword>
<keyword evidence="3" id="KW-0540">Nuclease</keyword>
<name>A0ABM4V3J7_COFAR</name>
<dbReference type="InterPro" id="IPR043128">
    <property type="entry name" value="Rev_trsase/Diguanyl_cyclase"/>
</dbReference>
<dbReference type="RefSeq" id="XP_071914110.1">
    <property type="nucleotide sequence ID" value="XM_072058009.1"/>
</dbReference>
<proteinExistence type="predicted"/>
<evidence type="ECO:0000313" key="8">
    <source>
        <dbReference type="Proteomes" id="UP001652660"/>
    </source>
</evidence>
<keyword evidence="2" id="KW-0548">Nucleotidyltransferase</keyword>
<evidence type="ECO:0000256" key="6">
    <source>
        <dbReference type="ARBA" id="ARBA00022918"/>
    </source>
</evidence>
<reference evidence="9" key="1">
    <citation type="submission" date="2025-08" db="UniProtKB">
        <authorList>
            <consortium name="RefSeq"/>
        </authorList>
    </citation>
    <scope>IDENTIFICATION</scope>
    <source>
        <tissue evidence="9">Leaves</tissue>
    </source>
</reference>
<dbReference type="Pfam" id="PF17917">
    <property type="entry name" value="RT_RNaseH"/>
    <property type="match status" value="1"/>
</dbReference>
<dbReference type="InterPro" id="IPR043502">
    <property type="entry name" value="DNA/RNA_pol_sf"/>
</dbReference>
<dbReference type="Gene3D" id="3.10.10.10">
    <property type="entry name" value="HIV Type 1 Reverse Transcriptase, subunit A, domain 1"/>
    <property type="match status" value="1"/>
</dbReference>
<dbReference type="PANTHER" id="PTHR34072">
    <property type="entry name" value="ENZYMATIC POLYPROTEIN-RELATED"/>
    <property type="match status" value="1"/>
</dbReference>
<dbReference type="Proteomes" id="UP001652660">
    <property type="component" value="Chromosome 7c"/>
</dbReference>
<sequence length="635" mass="72854">MAISINRLESQVHEKLLFQPELNLKNDKDEEKIEKGLEAEDINGINPVILLNPIIELKANPLPFPSRLEKPKNQDKEKEILDVFRKVEINIPLLDATKQVSKYTKFLKDFCVNRRKLRGDERVILGKNVSAVLQKKLPPKCGDPTVQEVLEIIGRDELEVVLTKYLELNTTHEEELSKDLKNTIGALQSLPVKTTRYELALIFVPKSHQRVLPSVVQVPVFELKSLPKHLKYAYLGKKEMLPLIISTRLLEIQEEKLIQILRDHKQAIAWTITDIKGISLSVCMHRIRFEEDAKSIRQVQKMLNPLMMEVMKNEILKLLDVGIIYAISDSPWMSSVQVVPKKAGVTVEANQKGYFQIAIALEDQEKTTFTCPFETFVYRQMPFGLCNVPATFQRCMVHKDFSKTGAPLFKLLQKDVAFQFNVECKRAFDKLKELLTSSLIIQPLDRNLLFEIMYDVSDHAVGVVLGQRIGKATHVIYYTSGTLSRGQLNYSTTEKKVLTVIFALEKFRSYLLGGKVIVFSDHTTLRYLITKKDAKSRLIRWILLLQEFDLEIRDKSGSENLVADHLSRISVGEENVPLKDTFPDEQLFSLNSKLPWYVDLVNYLIVGKLHAGWSKAKGDKLKSDAKYYIWDNPYL</sequence>
<dbReference type="CDD" id="cd09274">
    <property type="entry name" value="RNase_HI_RT_Ty3"/>
    <property type="match status" value="1"/>
</dbReference>
<evidence type="ECO:0000259" key="7">
    <source>
        <dbReference type="Pfam" id="PF17917"/>
    </source>
</evidence>
<evidence type="ECO:0000256" key="3">
    <source>
        <dbReference type="ARBA" id="ARBA00022722"/>
    </source>
</evidence>
<dbReference type="SUPFAM" id="SSF56672">
    <property type="entry name" value="DNA/RNA polymerases"/>
    <property type="match status" value="1"/>
</dbReference>
<keyword evidence="5" id="KW-0378">Hydrolase</keyword>
<dbReference type="Gene3D" id="3.10.20.370">
    <property type="match status" value="1"/>
</dbReference>
<organism evidence="8 9">
    <name type="scientific">Coffea arabica</name>
    <name type="common">Arabian coffee</name>
    <dbReference type="NCBI Taxonomy" id="13443"/>
    <lineage>
        <taxon>Eukaryota</taxon>
        <taxon>Viridiplantae</taxon>
        <taxon>Streptophyta</taxon>
        <taxon>Embryophyta</taxon>
        <taxon>Tracheophyta</taxon>
        <taxon>Spermatophyta</taxon>
        <taxon>Magnoliopsida</taxon>
        <taxon>eudicotyledons</taxon>
        <taxon>Gunneridae</taxon>
        <taxon>Pentapetalae</taxon>
        <taxon>asterids</taxon>
        <taxon>lamiids</taxon>
        <taxon>Gentianales</taxon>
        <taxon>Rubiaceae</taxon>
        <taxon>Ixoroideae</taxon>
        <taxon>Gardenieae complex</taxon>
        <taxon>Bertiereae - Coffeeae clade</taxon>
        <taxon>Coffeeae</taxon>
        <taxon>Coffea</taxon>
    </lineage>
</organism>
<dbReference type="GeneID" id="140010692"/>
<keyword evidence="4" id="KW-0255">Endonuclease</keyword>
<evidence type="ECO:0000256" key="2">
    <source>
        <dbReference type="ARBA" id="ARBA00022695"/>
    </source>
</evidence>
<keyword evidence="8" id="KW-1185">Reference proteome</keyword>
<evidence type="ECO:0000313" key="9">
    <source>
        <dbReference type="RefSeq" id="XP_071914110.1"/>
    </source>
</evidence>
<keyword evidence="1" id="KW-0808">Transferase</keyword>
<protein>
    <recommendedName>
        <fullName evidence="7">Reverse transcriptase RNase H-like domain-containing protein</fullName>
    </recommendedName>
</protein>
<dbReference type="Gene3D" id="3.30.70.270">
    <property type="match status" value="1"/>
</dbReference>
<gene>
    <name evidence="9" type="primary">LOC140010692</name>
</gene>